<comment type="caution">
    <text evidence="3">The sequence shown here is derived from an EMBL/GenBank/DDBJ whole genome shotgun (WGS) entry which is preliminary data.</text>
</comment>
<proteinExistence type="predicted"/>
<organism evidence="3 4">
    <name type="scientific">Drosophila gunungcola</name>
    <name type="common">fruit fly</name>
    <dbReference type="NCBI Taxonomy" id="103775"/>
    <lineage>
        <taxon>Eukaryota</taxon>
        <taxon>Metazoa</taxon>
        <taxon>Ecdysozoa</taxon>
        <taxon>Arthropoda</taxon>
        <taxon>Hexapoda</taxon>
        <taxon>Insecta</taxon>
        <taxon>Pterygota</taxon>
        <taxon>Neoptera</taxon>
        <taxon>Endopterygota</taxon>
        <taxon>Diptera</taxon>
        <taxon>Brachycera</taxon>
        <taxon>Muscomorpha</taxon>
        <taxon>Ephydroidea</taxon>
        <taxon>Drosophilidae</taxon>
        <taxon>Drosophila</taxon>
        <taxon>Sophophora</taxon>
    </lineage>
</organism>
<sequence>MLMMAAVDVYFPSTSVKFNLPINEESESIFSKIPLAQFQVLRTESNRLASDYLYSLEENPLLRINSSSGEIYMRTDYRSPNASVKYVVTAFPRDQPDHELLPVTHLTLEVMPQPLEDYCAELEHICFWSSAQYSIAESQGEHRRRDSFEPVLIGALNSRAAKYLCPHVSLEYSLNAGSSHFVLKQNRLYTRQPLDHDELNGLNAKAGQLQARIICTVKLSARDHRKFTRSFDIKLLDRNDNGPKLQESDSKFEFYLEQPYFQADEEAGKKIIYVDKDTLAANSHLVYAVHNDSNGLFRPDCHAYEADHTGRPHTIVSCQLRFSRSGVLRESPYCVSLEARDLTIETQNDAMSATAHICFRINLGNLHETDQELPQALPLRSRQHRIFENEDFNGDAASRSLGSLTVDYEKDVSVYRTAASYYRIVQPESFLDLMRFRSIRFDIVEDKIGAFGITPTSGIVYVKNPHALEEAPETIYFLNVTWMDQQRLSHVRVINVHLVHGRPENTSCELKIKSRSQTCAQVKFPTQCSRFCGLATGGASCQWRGSNSAMFGSRYGSCVPESRYCPDHVCDPLEELNPMACPQDCTPAGRIMGPHTSNENKRGIYSASGTCTCEDNGNYDQSEEEMPVTSAAPPGYDLPRPLIDATAKEQVLRYENDLRFPLNIRKSSCTPSYSNMTSGSAAATSLPHYSVPVKRGRSYLDMTNKSLIPDNLDSREFEKHLSKTISFRFSSLLNLKETAEADPGQQAEDVV</sequence>
<dbReference type="PROSITE" id="PS50268">
    <property type="entry name" value="CADHERIN_2"/>
    <property type="match status" value="1"/>
</dbReference>
<evidence type="ECO:0000313" key="4">
    <source>
        <dbReference type="Proteomes" id="UP001059596"/>
    </source>
</evidence>
<dbReference type="EMBL" id="JAMKOV010000002">
    <property type="protein sequence ID" value="KAI8043043.1"/>
    <property type="molecule type" value="Genomic_DNA"/>
</dbReference>
<dbReference type="InterPro" id="IPR055162">
    <property type="entry name" value="RET_CRD"/>
</dbReference>
<dbReference type="Proteomes" id="UP001059596">
    <property type="component" value="Unassembled WGS sequence"/>
</dbReference>
<dbReference type="AlphaFoldDB" id="A0A9P9YUI6"/>
<dbReference type="InterPro" id="IPR002126">
    <property type="entry name" value="Cadherin-like_dom"/>
</dbReference>
<evidence type="ECO:0000259" key="2">
    <source>
        <dbReference type="PROSITE" id="PS50268"/>
    </source>
</evidence>
<keyword evidence="1" id="KW-0106">Calcium</keyword>
<evidence type="ECO:0000256" key="1">
    <source>
        <dbReference type="PROSITE-ProRule" id="PRU00043"/>
    </source>
</evidence>
<feature type="domain" description="Cadherin" evidence="2">
    <location>
        <begin position="170"/>
        <end position="245"/>
    </location>
</feature>
<gene>
    <name evidence="3" type="ORF">M5D96_004368</name>
</gene>
<name>A0A9P9YUI6_9MUSC</name>
<protein>
    <recommendedName>
        <fullName evidence="2">Cadherin domain-containing protein</fullName>
    </recommendedName>
</protein>
<dbReference type="GO" id="GO:0016020">
    <property type="term" value="C:membrane"/>
    <property type="evidence" value="ECO:0007669"/>
    <property type="project" value="InterPro"/>
</dbReference>
<accession>A0A9P9YUI6</accession>
<evidence type="ECO:0000313" key="3">
    <source>
        <dbReference type="EMBL" id="KAI8043043.1"/>
    </source>
</evidence>
<dbReference type="GO" id="GO:0005509">
    <property type="term" value="F:calcium ion binding"/>
    <property type="evidence" value="ECO:0007669"/>
    <property type="project" value="UniProtKB-UniRule"/>
</dbReference>
<reference evidence="3" key="1">
    <citation type="journal article" date="2023" name="Genome Biol. Evol.">
        <title>Long-read-based Genome Assembly of Drosophila gunungcola Reveals Fewer Chemosensory Genes in Flower-breeding Species.</title>
        <authorList>
            <person name="Negi A."/>
            <person name="Liao B.Y."/>
            <person name="Yeh S.D."/>
        </authorList>
    </citation>
    <scope>NUCLEOTIDE SEQUENCE</scope>
    <source>
        <strain evidence="3">Sukarami</strain>
    </source>
</reference>
<keyword evidence="4" id="KW-1185">Reference proteome</keyword>
<dbReference type="Pfam" id="PF22540">
    <property type="entry name" value="RET_CRD"/>
    <property type="match status" value="1"/>
</dbReference>
<dbReference type="GO" id="GO:0007156">
    <property type="term" value="P:homophilic cell adhesion via plasma membrane adhesion molecules"/>
    <property type="evidence" value="ECO:0007669"/>
    <property type="project" value="InterPro"/>
</dbReference>